<evidence type="ECO:0000313" key="6">
    <source>
        <dbReference type="Proteomes" id="UP000827284"/>
    </source>
</evidence>
<evidence type="ECO:0008006" key="7">
    <source>
        <dbReference type="Google" id="ProtNLM"/>
    </source>
</evidence>
<dbReference type="Pfam" id="PF07690">
    <property type="entry name" value="MFS_1"/>
    <property type="match status" value="1"/>
</dbReference>
<feature type="transmembrane region" description="Helical" evidence="4">
    <location>
        <begin position="317"/>
        <end position="338"/>
    </location>
</feature>
<dbReference type="InterPro" id="IPR011701">
    <property type="entry name" value="MFS"/>
</dbReference>
<dbReference type="OrthoDB" id="410267at2759"/>
<evidence type="ECO:0000256" key="2">
    <source>
        <dbReference type="ARBA" id="ARBA00006727"/>
    </source>
</evidence>
<sequence>MHFFFTSSLGANESLQNHRSGSDSSSTLEYSRTGSQSTNSFPTNDSSSSFHRPHPLSQSGKGLYMMDNNHDHLHASYSISNGQYLQEVDASVEGRTNNNSPEESTKSRRIKNLPSLDRLHTQNLTNLRPTTPTKGRGQGGGVHDDVSEKDFNHHHHPTPQQQPQQHHLHQHLHPDIFNPDKKRPTNSALTTSICSTVEAADYKSFDGISRMIHRHFSQVDHVRSDEQLEREKYLIGKIKFNRWIFLPAAFFFQGVCGTLYAWSVFNNLIDNALYSVGDGVPTTVHMAAITFYVALGCFGVSSSIMGPWLERHGPRKAGLLGAMLILVGNLITAVGIHVKYISLVYVGYGIFGGLGLGISYISPVSALQKWFPDRRGVAAGLAVSGFGAGSIALAKIPDPLSAAVGLPLTFVILGCSYFAVMVLCSLVFRVPPPGYVVNGLDVWAVPVDDDDEEDDCELHSVKTHDAGLKSMSADPSSMFATSGATACVGAGVNTKDNYQTLHPLHPLQQSGPRKSMDDAAMSPISPISITATVVPSAAMSMNTSRRNSTRSAAARTGYDPSVSISLMDAFYSREFRLMYIMFLGNTMAGVVIISRLANIATDIFGHSKDSASTIVSINGGFNLVGRLVFASLSDRIGRKNSYMIMLGSQVIILACLPVIMKAGTNWAFLMTVWIMTACYGGGFGCIPAFLCDMFGPSNIGPLHGVILTSWSLSSVGAGLLFTAVYNHLLESGYTIHNTYVYIINLHWILAGVALGFLVTLFVRTGIRDRLLPSIPGEFFHSRIFGRILRFGRFGARWVSLEQEQQEWAAYVVQRQLQEEQGLEPISARQHQVDKEKMRTLDREEKAAAALKNGAASSSSSRVC</sequence>
<feature type="compositionally biased region" description="Polar residues" evidence="3">
    <location>
        <begin position="13"/>
        <end position="60"/>
    </location>
</feature>
<accession>A0A9P3M0U2</accession>
<evidence type="ECO:0000313" key="5">
    <source>
        <dbReference type="EMBL" id="GJJ77664.1"/>
    </source>
</evidence>
<comment type="similarity">
    <text evidence="2">Belongs to the major facilitator superfamily. Monocarboxylate porter (TC 2.A.1.13) family.</text>
</comment>
<dbReference type="Gene3D" id="1.20.1250.20">
    <property type="entry name" value="MFS general substrate transporter like domains"/>
    <property type="match status" value="2"/>
</dbReference>
<feature type="transmembrane region" description="Helical" evidence="4">
    <location>
        <begin position="408"/>
        <end position="428"/>
    </location>
</feature>
<comment type="caution">
    <text evidence="5">The sequence shown here is derived from an EMBL/GenBank/DDBJ whole genome shotgun (WGS) entry which is preliminary data.</text>
</comment>
<dbReference type="Proteomes" id="UP000827284">
    <property type="component" value="Unassembled WGS sequence"/>
</dbReference>
<feature type="transmembrane region" description="Helical" evidence="4">
    <location>
        <begin position="577"/>
        <end position="598"/>
    </location>
</feature>
<gene>
    <name evidence="5" type="ORF">EMPS_10023</name>
</gene>
<feature type="region of interest" description="Disordered" evidence="3">
    <location>
        <begin position="93"/>
        <end position="187"/>
    </location>
</feature>
<keyword evidence="6" id="KW-1185">Reference proteome</keyword>
<feature type="transmembrane region" description="Helical" evidence="4">
    <location>
        <begin position="702"/>
        <end position="726"/>
    </location>
</feature>
<dbReference type="InterPro" id="IPR050327">
    <property type="entry name" value="Proton-linked_MCT"/>
</dbReference>
<dbReference type="CDD" id="cd17353">
    <property type="entry name" value="MFS_OFA_like"/>
    <property type="match status" value="1"/>
</dbReference>
<dbReference type="EMBL" id="BQFW01000014">
    <property type="protein sequence ID" value="GJJ77664.1"/>
    <property type="molecule type" value="Genomic_DNA"/>
</dbReference>
<keyword evidence="4" id="KW-0472">Membrane</keyword>
<evidence type="ECO:0000256" key="4">
    <source>
        <dbReference type="SAM" id="Phobius"/>
    </source>
</evidence>
<reference evidence="5" key="2">
    <citation type="journal article" date="2022" name="Microbiol. Resour. Announc.">
        <title>Whole-Genome Sequence of Entomortierella parvispora E1425, a Mucoromycotan Fungus Associated with Burkholderiaceae-Related Endosymbiotic Bacteria.</title>
        <authorList>
            <person name="Herlambang A."/>
            <person name="Guo Y."/>
            <person name="Takashima Y."/>
            <person name="Narisawa K."/>
            <person name="Ohta H."/>
            <person name="Nishizawa T."/>
        </authorList>
    </citation>
    <scope>NUCLEOTIDE SEQUENCE</scope>
    <source>
        <strain evidence="5">E1425</strain>
    </source>
</reference>
<feature type="transmembrane region" description="Helical" evidence="4">
    <location>
        <begin position="344"/>
        <end position="364"/>
    </location>
</feature>
<protein>
    <recommendedName>
        <fullName evidence="7">Major facilitator superfamily (MFS) profile domain-containing protein</fullName>
    </recommendedName>
</protein>
<evidence type="ECO:0000256" key="1">
    <source>
        <dbReference type="ARBA" id="ARBA00004141"/>
    </source>
</evidence>
<feature type="compositionally biased region" description="Basic and acidic residues" evidence="3">
    <location>
        <begin position="142"/>
        <end position="151"/>
    </location>
</feature>
<feature type="compositionally biased region" description="Basic and acidic residues" evidence="3">
    <location>
        <begin position="172"/>
        <end position="183"/>
    </location>
</feature>
<organism evidence="5 6">
    <name type="scientific">Entomortierella parvispora</name>
    <dbReference type="NCBI Taxonomy" id="205924"/>
    <lineage>
        <taxon>Eukaryota</taxon>
        <taxon>Fungi</taxon>
        <taxon>Fungi incertae sedis</taxon>
        <taxon>Mucoromycota</taxon>
        <taxon>Mortierellomycotina</taxon>
        <taxon>Mortierellomycetes</taxon>
        <taxon>Mortierellales</taxon>
        <taxon>Mortierellaceae</taxon>
        <taxon>Entomortierella</taxon>
    </lineage>
</organism>
<dbReference type="PANTHER" id="PTHR11360">
    <property type="entry name" value="MONOCARBOXYLATE TRANSPORTER"/>
    <property type="match status" value="1"/>
</dbReference>
<feature type="transmembrane region" description="Helical" evidence="4">
    <location>
        <begin position="610"/>
        <end position="629"/>
    </location>
</feature>
<feature type="region of interest" description="Disordered" evidence="3">
    <location>
        <begin position="13"/>
        <end position="67"/>
    </location>
</feature>
<dbReference type="GO" id="GO:0022857">
    <property type="term" value="F:transmembrane transporter activity"/>
    <property type="evidence" value="ECO:0007669"/>
    <property type="project" value="InterPro"/>
</dbReference>
<dbReference type="AlphaFoldDB" id="A0A9P3M0U2"/>
<keyword evidence="4" id="KW-1133">Transmembrane helix</keyword>
<keyword evidence="4" id="KW-0812">Transmembrane</keyword>
<feature type="transmembrane region" description="Helical" evidence="4">
    <location>
        <begin position="738"/>
        <end position="762"/>
    </location>
</feature>
<name>A0A9P3M0U2_9FUNG</name>
<comment type="subcellular location">
    <subcellularLocation>
        <location evidence="1">Membrane</location>
        <topology evidence="1">Multi-pass membrane protein</topology>
    </subcellularLocation>
</comment>
<proteinExistence type="inferred from homology"/>
<feature type="transmembrane region" description="Helical" evidence="4">
    <location>
        <begin position="285"/>
        <end position="305"/>
    </location>
</feature>
<feature type="transmembrane region" description="Helical" evidence="4">
    <location>
        <begin position="376"/>
        <end position="396"/>
    </location>
</feature>
<dbReference type="InterPro" id="IPR036259">
    <property type="entry name" value="MFS_trans_sf"/>
</dbReference>
<feature type="transmembrane region" description="Helical" evidence="4">
    <location>
        <begin position="243"/>
        <end position="265"/>
    </location>
</feature>
<feature type="transmembrane region" description="Helical" evidence="4">
    <location>
        <begin position="666"/>
        <end position="690"/>
    </location>
</feature>
<dbReference type="PANTHER" id="PTHR11360:SF317">
    <property type="entry name" value="MAJOR FACILITATOR SUPERFAMILY (MFS) PROFILE DOMAIN-CONTAINING PROTEIN-RELATED"/>
    <property type="match status" value="1"/>
</dbReference>
<dbReference type="GO" id="GO:0016020">
    <property type="term" value="C:membrane"/>
    <property type="evidence" value="ECO:0007669"/>
    <property type="project" value="UniProtKB-SubCell"/>
</dbReference>
<feature type="compositionally biased region" description="Polar residues" evidence="3">
    <location>
        <begin position="121"/>
        <end position="133"/>
    </location>
</feature>
<dbReference type="SUPFAM" id="SSF103473">
    <property type="entry name" value="MFS general substrate transporter"/>
    <property type="match status" value="1"/>
</dbReference>
<reference evidence="5" key="1">
    <citation type="submission" date="2021-11" db="EMBL/GenBank/DDBJ databases">
        <authorList>
            <person name="Herlambang A."/>
            <person name="Guo Y."/>
            <person name="Takashima Y."/>
            <person name="Nishizawa T."/>
        </authorList>
    </citation>
    <scope>NUCLEOTIDE SEQUENCE</scope>
    <source>
        <strain evidence="5">E1425</strain>
    </source>
</reference>
<evidence type="ECO:0000256" key="3">
    <source>
        <dbReference type="SAM" id="MobiDB-lite"/>
    </source>
</evidence>
<feature type="transmembrane region" description="Helical" evidence="4">
    <location>
        <begin position="641"/>
        <end position="660"/>
    </location>
</feature>